<sequence length="86" mass="9308">MAVRLSSHELSDLCLGKPALSVTSTIADAIEVLKTCDENLESEIRSNRPNPTAGMSVSADVAFGSALVVYTTNRLGRWSVEWPNEE</sequence>
<accession>A0A1R3FUM3</accession>
<evidence type="ECO:0000313" key="2">
    <source>
        <dbReference type="Proteomes" id="UP000188268"/>
    </source>
</evidence>
<reference evidence="1 2" key="1">
    <citation type="submission" date="2013-09" db="EMBL/GenBank/DDBJ databases">
        <title>Corchorus capsularis genome sequencing.</title>
        <authorList>
            <person name="Alam M."/>
            <person name="Haque M.S."/>
            <person name="Islam M.S."/>
            <person name="Emdad E.M."/>
            <person name="Islam M.M."/>
            <person name="Ahmed B."/>
            <person name="Halim A."/>
            <person name="Hossen Q.M.M."/>
            <person name="Hossain M.Z."/>
            <person name="Ahmed R."/>
            <person name="Khan M.M."/>
            <person name="Islam R."/>
            <person name="Rashid M.M."/>
            <person name="Khan S.A."/>
            <person name="Rahman M.S."/>
            <person name="Alam M."/>
        </authorList>
    </citation>
    <scope>NUCLEOTIDE SEQUENCE [LARGE SCALE GENOMIC DNA]</scope>
    <source>
        <strain evidence="2">cv. CVL-1</strain>
        <tissue evidence="1">Whole seedling</tissue>
    </source>
</reference>
<dbReference type="Gramene" id="OMO49562">
    <property type="protein sequence ID" value="OMO49562"/>
    <property type="gene ID" value="CCACVL1_30928"/>
</dbReference>
<keyword evidence="2" id="KW-1185">Reference proteome</keyword>
<name>A0A1R3FUM3_COCAP</name>
<dbReference type="EMBL" id="AWWV01016451">
    <property type="protein sequence ID" value="OMO49562.1"/>
    <property type="molecule type" value="Genomic_DNA"/>
</dbReference>
<proteinExistence type="predicted"/>
<evidence type="ECO:0000313" key="1">
    <source>
        <dbReference type="EMBL" id="OMO49562.1"/>
    </source>
</evidence>
<protein>
    <submittedName>
        <fullName evidence="1">Uncharacterized protein</fullName>
    </submittedName>
</protein>
<organism evidence="1 2">
    <name type="scientific">Corchorus capsularis</name>
    <name type="common">Jute</name>
    <dbReference type="NCBI Taxonomy" id="210143"/>
    <lineage>
        <taxon>Eukaryota</taxon>
        <taxon>Viridiplantae</taxon>
        <taxon>Streptophyta</taxon>
        <taxon>Embryophyta</taxon>
        <taxon>Tracheophyta</taxon>
        <taxon>Spermatophyta</taxon>
        <taxon>Magnoliopsida</taxon>
        <taxon>eudicotyledons</taxon>
        <taxon>Gunneridae</taxon>
        <taxon>Pentapetalae</taxon>
        <taxon>rosids</taxon>
        <taxon>malvids</taxon>
        <taxon>Malvales</taxon>
        <taxon>Malvaceae</taxon>
        <taxon>Grewioideae</taxon>
        <taxon>Apeibeae</taxon>
        <taxon>Corchorus</taxon>
    </lineage>
</organism>
<dbReference type="Proteomes" id="UP000188268">
    <property type="component" value="Unassembled WGS sequence"/>
</dbReference>
<comment type="caution">
    <text evidence="1">The sequence shown here is derived from an EMBL/GenBank/DDBJ whole genome shotgun (WGS) entry which is preliminary data.</text>
</comment>
<dbReference type="AlphaFoldDB" id="A0A1R3FUM3"/>
<gene>
    <name evidence="1" type="ORF">CCACVL1_30928</name>
</gene>